<organism evidence="2 3">
    <name type="scientific">Lonchura striata</name>
    <name type="common">white-rumped munia</name>
    <dbReference type="NCBI Taxonomy" id="40157"/>
    <lineage>
        <taxon>Eukaryota</taxon>
        <taxon>Metazoa</taxon>
        <taxon>Chordata</taxon>
        <taxon>Craniata</taxon>
        <taxon>Vertebrata</taxon>
        <taxon>Euteleostomi</taxon>
        <taxon>Archelosauria</taxon>
        <taxon>Archosauria</taxon>
        <taxon>Dinosauria</taxon>
        <taxon>Saurischia</taxon>
        <taxon>Theropoda</taxon>
        <taxon>Coelurosauria</taxon>
        <taxon>Aves</taxon>
        <taxon>Neognathae</taxon>
        <taxon>Neoaves</taxon>
        <taxon>Telluraves</taxon>
        <taxon>Australaves</taxon>
        <taxon>Passeriformes</taxon>
        <taxon>Passeroidea</taxon>
        <taxon>Estrildidae</taxon>
        <taxon>Estrildinae</taxon>
        <taxon>Lonchura</taxon>
    </lineage>
</organism>
<dbReference type="Proteomes" id="UP000197619">
    <property type="component" value="Unassembled WGS sequence"/>
</dbReference>
<evidence type="ECO:0000313" key="2">
    <source>
        <dbReference type="EMBL" id="OWK62922.1"/>
    </source>
</evidence>
<proteinExistence type="predicted"/>
<dbReference type="AlphaFoldDB" id="A0A218VBG6"/>
<accession>A0A218VBG6</accession>
<reference evidence="2 3" key="1">
    <citation type="submission" date="2017-05" db="EMBL/GenBank/DDBJ databases">
        <title>Genome of assembly of the Bengalese finch, Lonchura striata domestica.</title>
        <authorList>
            <person name="Colquitt B.M."/>
            <person name="Brainard M.S."/>
        </authorList>
    </citation>
    <scope>NUCLEOTIDE SEQUENCE [LARGE SCALE GENOMIC DNA]</scope>
    <source>
        <strain evidence="2">White83orange57</strain>
    </source>
</reference>
<comment type="caution">
    <text evidence="2">The sequence shown here is derived from an EMBL/GenBank/DDBJ whole genome shotgun (WGS) entry which is preliminary data.</text>
</comment>
<feature type="region of interest" description="Disordered" evidence="1">
    <location>
        <begin position="1"/>
        <end position="21"/>
    </location>
</feature>
<gene>
    <name evidence="2" type="ORF">RLOC_00002542</name>
</gene>
<keyword evidence="3" id="KW-1185">Reference proteome</keyword>
<evidence type="ECO:0000256" key="1">
    <source>
        <dbReference type="SAM" id="MobiDB-lite"/>
    </source>
</evidence>
<dbReference type="EMBL" id="MUZQ01000019">
    <property type="protein sequence ID" value="OWK62922.1"/>
    <property type="molecule type" value="Genomic_DNA"/>
</dbReference>
<protein>
    <submittedName>
        <fullName evidence="2">Uncharacterized protein</fullName>
    </submittedName>
</protein>
<sequence>MSAPRNISPHPVMPQQGWSPASLSPVLPSWARLSGRCTSQPHLHLSPGMCQVPRAGTVPLPHSSLAAG</sequence>
<name>A0A218VBG6_9PASE</name>
<evidence type="ECO:0000313" key="3">
    <source>
        <dbReference type="Proteomes" id="UP000197619"/>
    </source>
</evidence>